<protein>
    <submittedName>
        <fullName evidence="1">Uncharacterized protein</fullName>
    </submittedName>
</protein>
<comment type="caution">
    <text evidence="1">The sequence shown here is derived from an EMBL/GenBank/DDBJ whole genome shotgun (WGS) entry which is preliminary data.</text>
</comment>
<organism evidence="1 2">
    <name type="scientific">Trichothecium roseum</name>
    <dbReference type="NCBI Taxonomy" id="47278"/>
    <lineage>
        <taxon>Eukaryota</taxon>
        <taxon>Fungi</taxon>
        <taxon>Dikarya</taxon>
        <taxon>Ascomycota</taxon>
        <taxon>Pezizomycotina</taxon>
        <taxon>Sordariomycetes</taxon>
        <taxon>Hypocreomycetidae</taxon>
        <taxon>Hypocreales</taxon>
        <taxon>Hypocreales incertae sedis</taxon>
        <taxon>Trichothecium</taxon>
    </lineage>
</organism>
<sequence length="584" mass="63918">MASGAEDAALPSPGADSPATVVSSTGFGKRDATAAAATDSPNGDTDESGPAAKRKKKTAGPSNRGVANLTPEQLAKKRANDREAQRAIRERTKNQIENLEKKIEELTNQKPYQELQAVIRAKEAVERENAEIKRRLAAIIGDLQPLIGSVPAPEYASPVRTYSRPAYNPAVTHSHSAQASTPGSVASPGSTTDQGSTAGWGAQTPGSAGDSARTQLDQQRHELRHGLDMGPERLGLGFLLDPHQRVEKIQNRYNGPQDSPRYQHVPMKHDWTNVRHDQALRKASWGSSPAPWLGEAPPTPRDAASSNERTVPVAATTTPGSCVALSSEQAPWAVPIKNGPPTCPLDSLLLDFLFERRQRAAEGLPSQEVVGPRYPSVSSLLNPSTAAFSHPLSKVFTDILSTFPDISTLPERVAVLYIMFLIMRWQISPTRENFERLPPWVRPVPSQLRSEHPAWIDHLPFPRMRDRLVRGWETEGEGDEDEDEAGQGQGEGGGPRAAHGPGQYPFDNFFIPFTTTLRLNWPYEETDTLLQSPETDDLMINPVFERHLRNLDNWTLGEPFAKALPGLAETCNIDYSVKGPKGVR</sequence>
<keyword evidence="2" id="KW-1185">Reference proteome</keyword>
<proteinExistence type="predicted"/>
<gene>
    <name evidence="1" type="ORF">N3K66_003966</name>
</gene>
<evidence type="ECO:0000313" key="1">
    <source>
        <dbReference type="EMBL" id="KAI9902149.1"/>
    </source>
</evidence>
<accession>A0ACC0V8V6</accession>
<dbReference type="EMBL" id="CM047942">
    <property type="protein sequence ID" value="KAI9902149.1"/>
    <property type="molecule type" value="Genomic_DNA"/>
</dbReference>
<reference evidence="1" key="1">
    <citation type="submission" date="2022-10" db="EMBL/GenBank/DDBJ databases">
        <title>Complete Genome of Trichothecium roseum strain YXFP-22015, a Plant Pathogen Isolated from Citrus.</title>
        <authorList>
            <person name="Wang Y."/>
            <person name="Zhu L."/>
        </authorList>
    </citation>
    <scope>NUCLEOTIDE SEQUENCE</scope>
    <source>
        <strain evidence="1">YXFP-22015</strain>
    </source>
</reference>
<evidence type="ECO:0000313" key="2">
    <source>
        <dbReference type="Proteomes" id="UP001163324"/>
    </source>
</evidence>
<name>A0ACC0V8V6_9HYPO</name>
<dbReference type="Proteomes" id="UP001163324">
    <property type="component" value="Chromosome 3"/>
</dbReference>